<gene>
    <name evidence="1" type="ORF">BcellWH2_04232</name>
</gene>
<evidence type="ECO:0000313" key="2">
    <source>
        <dbReference type="Proteomes" id="UP000061809"/>
    </source>
</evidence>
<protein>
    <recommendedName>
        <fullName evidence="3">MG2 domain protein</fullName>
    </recommendedName>
</protein>
<dbReference type="Gene3D" id="2.60.40.1930">
    <property type="match status" value="1"/>
</dbReference>
<reference evidence="1 2" key="1">
    <citation type="journal article" date="2015" name="Science">
        <title>Genetic determinants of in vivo fitness and diet responsiveness in multiple human gut Bacteroides.</title>
        <authorList>
            <person name="Wu M."/>
            <person name="McNulty N.P."/>
            <person name="Rodionov D.A."/>
            <person name="Khoroshkin M.S."/>
            <person name="Griffin N.W."/>
            <person name="Cheng J."/>
            <person name="Latreille P."/>
            <person name="Kerstetter R.A."/>
            <person name="Terrapon N."/>
            <person name="Henrissat B."/>
            <person name="Osterman A.L."/>
            <person name="Gordon J.I."/>
        </authorList>
    </citation>
    <scope>NUCLEOTIDE SEQUENCE [LARGE SCALE GENOMIC DNA]</scope>
    <source>
        <strain evidence="1 2">WH2</strain>
    </source>
</reference>
<dbReference type="EMBL" id="CP012801">
    <property type="protein sequence ID" value="ALJ61449.1"/>
    <property type="molecule type" value="Genomic_DNA"/>
</dbReference>
<evidence type="ECO:0008006" key="3">
    <source>
        <dbReference type="Google" id="ProtNLM"/>
    </source>
</evidence>
<dbReference type="RefSeq" id="WP_029428760.1">
    <property type="nucleotide sequence ID" value="NZ_CP012801.1"/>
</dbReference>
<dbReference type="KEGG" id="bcel:BcellWH2_04232"/>
<evidence type="ECO:0000313" key="1">
    <source>
        <dbReference type="EMBL" id="ALJ61449.1"/>
    </source>
</evidence>
<accession>A0A0P0GBC3</accession>
<sequence>MKRIISIIIGLISVLGLQAQVTECMRIYTDKDNYLAGEDLWIKVCVTDSAEAPFSKVAYVEISDMRQVYAQGKIALKNGTGWGRIKFPQTMHSGAYQLTAYTRYMRNQSADRFPKKYIAVLNASQATDGDDVELLKDSVSLTSGNPVLSPLRLSTDKAVYGNRSKVTLKLPELPGDLKDFSLSVVRRDCALQAFPSAVEVQKNNKAAGERFIAECEGHIVTGRLIGASADSVNARLSCVGKDIRIFDGQLQSDGTYAFYTSEIMNTQDIVLTALPGKGRTGRLEVISPFAEVLPAKLPKLRLVYDEEALIERSIGAQLHHILPVDSTHGQAVLEQLHDFTPSLSYNLDEYVRFNTVREAFVEFVMGVRVSKADGATIIRILQDDVKRFSSLKALVLIDGVPIEDHDAVLDYNARLLHYIHQYSGRYTFGGKLYDGIISMITHRGTLPGLRLDENSQLFAYEFPQNRPDFTAPVYDSEEQLHSRIPDFRHTLYWNPDITSATNTVSFYTSDMKGTYVATLQGINSKGECVQVQGKFVVR</sequence>
<name>A0A0P0GBC3_9BACE</name>
<organism evidence="1 2">
    <name type="scientific">Bacteroides cellulosilyticus</name>
    <dbReference type="NCBI Taxonomy" id="246787"/>
    <lineage>
        <taxon>Bacteria</taxon>
        <taxon>Pseudomonadati</taxon>
        <taxon>Bacteroidota</taxon>
        <taxon>Bacteroidia</taxon>
        <taxon>Bacteroidales</taxon>
        <taxon>Bacteroidaceae</taxon>
        <taxon>Bacteroides</taxon>
    </lineage>
</organism>
<dbReference type="AlphaFoldDB" id="A0A0P0GBC3"/>
<proteinExistence type="predicted"/>
<dbReference type="Proteomes" id="UP000061809">
    <property type="component" value="Chromosome"/>
</dbReference>
<dbReference type="PATRIC" id="fig|246787.4.peg.4374"/>